<feature type="compositionally biased region" description="Low complexity" evidence="10">
    <location>
        <begin position="4682"/>
        <end position="4691"/>
    </location>
</feature>
<feature type="domain" description="PA14" evidence="14">
    <location>
        <begin position="1490"/>
        <end position="1687"/>
    </location>
</feature>
<evidence type="ECO:0000256" key="1">
    <source>
        <dbReference type="ARBA" id="ARBA00004167"/>
    </source>
</evidence>
<feature type="domain" description="G8" evidence="13">
    <location>
        <begin position="2259"/>
        <end position="2379"/>
    </location>
</feature>
<dbReference type="InterPro" id="IPR037524">
    <property type="entry name" value="PA14/GLEYA"/>
</dbReference>
<feature type="compositionally biased region" description="Pro residues" evidence="10">
    <location>
        <begin position="4120"/>
        <end position="4134"/>
    </location>
</feature>
<evidence type="ECO:0000256" key="5">
    <source>
        <dbReference type="ARBA" id="ARBA00022729"/>
    </source>
</evidence>
<name>A0A8J4B3T2_9CHLO</name>
<evidence type="ECO:0000256" key="10">
    <source>
        <dbReference type="SAM" id="MobiDB-lite"/>
    </source>
</evidence>
<feature type="domain" description="G8" evidence="13">
    <location>
        <begin position="3128"/>
        <end position="3258"/>
    </location>
</feature>
<dbReference type="InterPro" id="IPR019316">
    <property type="entry name" value="G8_domain"/>
</dbReference>
<keyword evidence="8" id="KW-0325">Glycoprotein</keyword>
<dbReference type="PANTHER" id="PTHR46769:SF2">
    <property type="entry name" value="FIBROCYSTIN-L ISOFORM 2 PRECURSOR-RELATED"/>
    <property type="match status" value="1"/>
</dbReference>
<protein>
    <recommendedName>
        <fullName evidence="17">Fibrocystin-L</fullName>
    </recommendedName>
</protein>
<dbReference type="InterPro" id="IPR006626">
    <property type="entry name" value="PbH1"/>
</dbReference>
<feature type="compositionally biased region" description="Low complexity" evidence="10">
    <location>
        <begin position="4301"/>
        <end position="4313"/>
    </location>
</feature>
<dbReference type="GO" id="GO:0005886">
    <property type="term" value="C:plasma membrane"/>
    <property type="evidence" value="ECO:0007669"/>
    <property type="project" value="UniProtKB-SubCell"/>
</dbReference>
<keyword evidence="6" id="KW-0677">Repeat</keyword>
<dbReference type="SUPFAM" id="SSF51126">
    <property type="entry name" value="Pectin lyase-like"/>
    <property type="match status" value="1"/>
</dbReference>
<feature type="region of interest" description="Disordered" evidence="10">
    <location>
        <begin position="4573"/>
        <end position="4736"/>
    </location>
</feature>
<evidence type="ECO:0000313" key="16">
    <source>
        <dbReference type="Proteomes" id="UP000747399"/>
    </source>
</evidence>
<dbReference type="Pfam" id="PF24606">
    <property type="entry name" value="CEMIP_beta-hel"/>
    <property type="match status" value="1"/>
</dbReference>
<feature type="signal peptide" evidence="12">
    <location>
        <begin position="1"/>
        <end position="21"/>
    </location>
</feature>
<evidence type="ECO:0000256" key="11">
    <source>
        <dbReference type="SAM" id="Phobius"/>
    </source>
</evidence>
<dbReference type="PANTHER" id="PTHR46769">
    <property type="entry name" value="POLYCYSTIC KIDNEY AND HEPATIC DISEASE 1 (AUTOSOMAL RECESSIVE)-LIKE 1"/>
    <property type="match status" value="1"/>
</dbReference>
<gene>
    <name evidence="15" type="ORF">Vafri_9024</name>
</gene>
<dbReference type="InterPro" id="IPR014756">
    <property type="entry name" value="Ig_E-set"/>
</dbReference>
<dbReference type="CDD" id="cd00102">
    <property type="entry name" value="IPT"/>
    <property type="match status" value="2"/>
</dbReference>
<feature type="compositionally biased region" description="Polar residues" evidence="10">
    <location>
        <begin position="4661"/>
        <end position="4674"/>
    </location>
</feature>
<dbReference type="SUPFAM" id="SSF56988">
    <property type="entry name" value="Anthrax protective antigen"/>
    <property type="match status" value="1"/>
</dbReference>
<dbReference type="InterPro" id="IPR002909">
    <property type="entry name" value="IPT_dom"/>
</dbReference>
<feature type="region of interest" description="Disordered" evidence="10">
    <location>
        <begin position="4175"/>
        <end position="4377"/>
    </location>
</feature>
<keyword evidence="5 12" id="KW-0732">Signal</keyword>
<feature type="compositionally biased region" description="Gly residues" evidence="10">
    <location>
        <begin position="4348"/>
        <end position="4357"/>
    </location>
</feature>
<evidence type="ECO:0000256" key="4">
    <source>
        <dbReference type="ARBA" id="ARBA00022475"/>
    </source>
</evidence>
<keyword evidence="11" id="KW-0472">Membrane</keyword>
<feature type="region of interest" description="Disordered" evidence="10">
    <location>
        <begin position="4763"/>
        <end position="4801"/>
    </location>
</feature>
<feature type="compositionally biased region" description="Pro residues" evidence="10">
    <location>
        <begin position="4314"/>
        <end position="4340"/>
    </location>
</feature>
<evidence type="ECO:0000256" key="7">
    <source>
        <dbReference type="ARBA" id="ARBA00022989"/>
    </source>
</evidence>
<evidence type="ECO:0000256" key="6">
    <source>
        <dbReference type="ARBA" id="ARBA00022737"/>
    </source>
</evidence>
<evidence type="ECO:0000313" key="15">
    <source>
        <dbReference type="EMBL" id="GIL53441.1"/>
    </source>
</evidence>
<keyword evidence="16" id="KW-1185">Reference proteome</keyword>
<feature type="compositionally biased region" description="Pro residues" evidence="10">
    <location>
        <begin position="4181"/>
        <end position="4288"/>
    </location>
</feature>
<dbReference type="SMART" id="SM00710">
    <property type="entry name" value="PbH1"/>
    <property type="match status" value="6"/>
</dbReference>
<dbReference type="InterPro" id="IPR011050">
    <property type="entry name" value="Pectin_lyase_fold/virulence"/>
</dbReference>
<evidence type="ECO:0000259" key="13">
    <source>
        <dbReference type="PROSITE" id="PS51484"/>
    </source>
</evidence>
<keyword evidence="7 11" id="KW-1133">Transmembrane helix</keyword>
<reference evidence="15" key="1">
    <citation type="journal article" date="2021" name="Proc. Natl. Acad. Sci. U.S.A.">
        <title>Three genomes in the algal genus Volvox reveal the fate of a haploid sex-determining region after a transition to homothallism.</title>
        <authorList>
            <person name="Yamamoto K."/>
            <person name="Hamaji T."/>
            <person name="Kawai-Toyooka H."/>
            <person name="Matsuzaki R."/>
            <person name="Takahashi F."/>
            <person name="Nishimura Y."/>
            <person name="Kawachi M."/>
            <person name="Noguchi H."/>
            <person name="Minakuchi Y."/>
            <person name="Umen J.G."/>
            <person name="Toyoda A."/>
            <person name="Nozaki H."/>
        </authorList>
    </citation>
    <scope>NUCLEOTIDE SEQUENCE</scope>
    <source>
        <strain evidence="15">NIES-3780</strain>
    </source>
</reference>
<feature type="region of interest" description="Disordered" evidence="10">
    <location>
        <begin position="4412"/>
        <end position="4448"/>
    </location>
</feature>
<feature type="compositionally biased region" description="Low complexity" evidence="10">
    <location>
        <begin position="4763"/>
        <end position="4774"/>
    </location>
</feature>
<evidence type="ECO:0000256" key="12">
    <source>
        <dbReference type="SAM" id="SignalP"/>
    </source>
</evidence>
<feature type="compositionally biased region" description="Polar residues" evidence="10">
    <location>
        <begin position="4588"/>
        <end position="4602"/>
    </location>
</feature>
<dbReference type="GO" id="GO:0042995">
    <property type="term" value="C:cell projection"/>
    <property type="evidence" value="ECO:0007669"/>
    <property type="project" value="UniProtKB-SubCell"/>
</dbReference>
<accession>A0A8J4B3T2</accession>
<feature type="chain" id="PRO_5035210427" description="Fibrocystin-L" evidence="12">
    <location>
        <begin position="22"/>
        <end position="4801"/>
    </location>
</feature>
<dbReference type="Gene3D" id="2.60.40.10">
    <property type="entry name" value="Immunoglobulins"/>
    <property type="match status" value="7"/>
</dbReference>
<comment type="caution">
    <text evidence="15">The sequence shown here is derived from an EMBL/GenBank/DDBJ whole genome shotgun (WGS) entry which is preliminary data.</text>
</comment>
<dbReference type="CDD" id="cd00603">
    <property type="entry name" value="IPT_PCSR"/>
    <property type="match status" value="4"/>
</dbReference>
<evidence type="ECO:0000256" key="9">
    <source>
        <dbReference type="ARBA" id="ARBA00023273"/>
    </source>
</evidence>
<dbReference type="PROSITE" id="PS51820">
    <property type="entry name" value="PA14"/>
    <property type="match status" value="1"/>
</dbReference>
<comment type="subcellular location">
    <subcellularLocation>
        <location evidence="2">Cell membrane</location>
    </subcellularLocation>
    <subcellularLocation>
        <location evidence="3">Cell projection</location>
    </subcellularLocation>
    <subcellularLocation>
        <location evidence="1">Membrane</location>
        <topology evidence="1">Single-pass membrane protein</topology>
    </subcellularLocation>
</comment>
<dbReference type="SMART" id="SM01225">
    <property type="entry name" value="G8"/>
    <property type="match status" value="2"/>
</dbReference>
<sequence length="4801" mass="507555">MLAFRLALLACLAGIFKGAISQPVVNKIDPTSGSLAGGTRLVINGNNFGDMYINRSTVYVGPNPCNIISHYSSSDVITCETSPGLAGTYPVYVKVGDYEPVVFGAFTYTSDLTPTLDGILPRAGPPGSDVFLYGDRTWYLQYRDCMQKDWGDMDCVGSIIFGDYLCRQDPADPDSDIVFTSHPKFGSYLYRIGCTMPAQDSNHTQPALGTAATLNATIHFEAGMRGGVPAAIPSSYQFDVNGVPYQFQLYPEVTGVLPATGSNAGGTLLKITGRGFPQLSLNLGDTINISVAGVPCAIVNSTYDTVFCVTGPKPASTASPIGGLYPAMRGIEYQFYSGQWLIVANLWKLNKTITVANSNGSFTSVLTGVWESNDFTTPYHCSRTMAYFTAPRAGNYSFYASSDDVSQVNGTWRQPNGIEAKTTLITLNTWTTMDNFFQYASQRSPEIFLDANQNILLEMNHCNAANNGQFQLAVRMPVPEPRLNSLPEIQRLSVSATFLARSVAVKYLYGVGTPMTAFTITINAPNDTVLDNPLIGLQVQINRNLSVVIPLAITSAAMDDLVEAALGGNFTQNDNLFGVQKIRTAGTLTLQLAMEASMGSFNVTAAVLVAIPPAPQPLIATCSDVNSTNVTSAYPPPPPNTVPSIGPGFVVLVSQAQAVPVVAPTGTFLLGVYGTTKTYTVSANASLADMTTAIGNLTGISPPYIAVSMSTAREGPYYARIWNITYNYGYLNNVGTLVVGPASNTPSGVVLATEVRSASPPVTGSFMLSWGKSCASVKIGVADSADTIKAKLASLPGLAMPKNVEVSGSGQSGYTYTITFDPIGNPGDQPEFRIADISGLAGMNPTVAVATIFNGSTDAFYAPIPTEFLRLAVAKPGTISLQVNGVPSACADASGICGFLYSDAATPRITGVSPTALSFSGQSSLPITITGSGFRDGPTVEVRVGTALCNVTSITATQIVCNVTDTAPAGIRLVTVNVEGLGFADGAANITLQTLYVTGSAPSPAVVSSTGSSVLNFTGKGFDYVNCTNNKLMIGGVRCGIVKCQPNVLTVIYPGNAGTAISSASVTAEVYEKGNLIDSDTPSSVKVTVSSSAPTISSISPAWMPGVGGIITMTLAGTNASAVNEIFMVPYISSLANYTEASVAFNARVLCTNKITTNTTSSTITCSSPPLRNGRYHTLVVLSSGLQLLSTGSILFELSITSVSPNLGSIGGGTLVTITGSGFSPVVSENVVFMTVPVSTTFLNGVVQCKTVSATTTNLTCRTQTNMAADASANDPFAKHVQPIDTTPPRPISVVICDSSYNSSFLQEYCWSLPETARARCDATGSQSCNFGYSTALTPAVDNLSPKTGSLGTSITVVGSYLDTVKAVQFLQGGEVKGLGTNVSSTPMNVSFRAPDLPPGVYSILLLKNNGEMSVDPYGKGVFTFRASINSLASNIGSLAGGLPLVLKVGGAGLDVGPNNLTTNVVTIADLPCPILSVTNRTELVCRAPGINGYVFAEYWNLDVSTNTMPDVYSFTNPLVSRIEKGANFAWGYKSPVPGVINTDYWVARFTFFYQISITENVTFYLVADNGARLYVNGNLLGANGVALDATLDAGVHMIVVTHFEMTGLASLTVAMARRFPGGTRGSFVNVEWQKVTPIQPGTPLPIRLTVNNVESVSTCPTTNLTLQLAGRPSVLLDPVTVQTPNNTCTYVYTTYRTPILAILSPLTLSGITVPSFNSINTTLNVYGNFLMDPNLPAADQIRVTVANWSCSIVSAIQITYNNSINATNITCMVPSVPAGTWPISIMVDGLGLTRPTATASMDLPIVTYPIKVLRYNSPTVNSNPICYFSLFGGGTFNVSGYGFVKGLVDTNLQVNMTAAWEASPCAIGFLSTPTCQAVVSSSRLNLIPIASDGPTAVFQLTRFKVSNPEAYAGNLSTSLNGVLLMYRLRVYNMISNTFVTTAGVSESLFFCGGRTPALSGVAPSSPAPDAGANLTLSWYLAGVGSQNNTITASAVGVLSNATVEFEVGPTILSCAPPVVTGATISLTTYRESISCKMPVYMPAATYTLWLCIQPFGCGLLPSYTVPLTVSATSATTGSSAGGISVVITGKGFDTNTTLVSARFGNSTCKITSSSATSVTCLTGPLDSKPTNTVTWPLSITSTLGTSEITFPSFTFTFDPALEASVASIIPARGSTEGGTPVTITGADFRTGVSTTVTIGETPCGSVVVVSSTTITCTTGKPPKDVLRTPLSVTVFQQDRGYARSSVQYQYIDVWSRNSTWGGGPLPGYEDSVVIPAGITILLDISPPKLYIIVLEGNLIFDDTKEYINLQAHYIIVKGGNFTIGSAEKPYPGRANITMHGLPNSRDLPMYGAKALAVRQGLVTFFGQPKVPTYTKLNRTADPGDTSIVVNGAINWKVGDRIVIASSSFMPWEVDEATITALDNTTVPSCTVISLDTPLDYVHLGEIYSVQGTTPLDMRAEVAVLTRNIVLQGDYTSARNQYGVQVMVSSPKYLPRALVRFDNIEITQSGQAFRLGRYSMHWHMHGDVAFQSWLRGCAIHNTYNRATTIHGTHRAILQNNVAYNTMGHTFFLEDGIETGNLIEGNLAIYVKVSDALLNTDTTPAAFWITNPNNTVRNNVAAGSAGYGYWYRMLDNPEGPSYTTTVCPKFTPLLEFTNNTAHSNMFYGLRIHPEFYPRNIPCNGFSGVFEQMPAVFNGLVAYKNGMKGAVGTQVGMVQLVNVVAGDNGGGPKQHVVNGKDHGGDVELSWVIDDRSRVGLKVTDMAGLVNATIYARTSVGQRGSAGQWPSCRRVAGVITQSPVLGDSKHSALMSLINVTFVDFKGYDGCTLFSAMEACGKCKTFQGGSTTFTANMSFVTSDNSSAMLSHWSWGHQGVFLDTDGTLLNNKTLPTGLLPDLGSNVTLGPGATWHSAVESELFDPVECKYVRDTRTSNNAAYCSNALTFRRVMLHGHTPDSIEFKDLILTSVATNRTSLVHFTKYNEQGYQFTVATKRDYWVHWDMPFRLDPETFELHKMDLMDTSDYVYITSKHIQVKDHFMVNYERSNLTALPPPAEAFHGMYSYNKTLAPNTWWWSNRTYNDTKFTVFLDGRRDDVLDMEAYACPDEGCSNVPEAVVDLRDGILYWSNFSTWNTSVTNFHKPEAGDNVTIPYGWNLVIDESPPPLLALTIQGNVRFDPSRDINLTATYIIVMGQGVLSAGNATVPHPTKATVLLQGMRDTPDYAIDNNLNLGSKVLAALFGGTINLYGRQVLKRWIKLGSAARIGDNAVNVSNPNHGWNVGDKIIITPTSFNWKQSEIRTITIIRNNGSQLVLDSPLVHPHGARVKAYPGGPTVDMRAEVGLVSSNVMITAVDGESTHSFNGEMFGARVVIVGNSTGRFDNMGMSYCGQAGFNDRACMYFDRLAPVQVPRTDNVTNVTTLLTISNPSFLKSSVLIYGLASNVRVGSDKSKSSNPITLADNVMYEAYDMHSVDIYTRGNTIRGNLVIGTIKDMTGKAIFDVTMPSSFNILEAANWVTDNIAAGSERCGFTFYGPPCGDYTNGAFLNNTAHSSLVGLWYRASSESSDAGCTQLTNFTTYMNWDFGIISTRGISTNVILKNVNILDTKHAGIHLMRAGEMLEKGWMRWEGGLLAGQSSNDVCTACSTLSDPGCHPKLSSQSFNQLEPFTPAVGLQSAQFAVGFAIGPEKKPYDKPMGYSLVHGMLNISGITLADFLGKTGCGGSQTGTYALANQPKAPEVFYPHYFSNINVVNISVGVSQGLFYHTPPDPDWRNEADCGEAVYTRSDGSQILLNCAGPAHAYWRDLDGSLTGTVSTMVGIFTQKRVFPMDQGSPVLPGACTYSQVLNSYQCAVNSSSYVVEPGLDARYKPNPVPVDGIWGDPQMLVLESRDKDSEDRNFGPVFFNVSGSIDVVTTAMDHGWCFAYTCQKRLSTFWTYVPSGQTVYINFTGTPSQNFRIWFPYADPNKEVVLVFNMLYTLNRRFTWLPPGNGNATGRVMPSETPIKVGDGTPHGAYFWDQDNTLLYVKMKGGMVVETRTESAVMVSQSFAISIDNFYSQQTIFLKNLAYVMGIDMNRIYVAKIVAGSVTATLGIEPDKSIAVESLPESQYSATVDPNDPVLSSTVSPPPPSLPPPPPPPSTVSVLADLSALVDKFTAAILDPNATSSLGITPIGTPTVDWSGVAAAVPPPPPSSPPPSPPPPSSPTPSSPPPSSPPPSSPTPSSPPPSSPPPSSPTPSSPPPSSPPPSSPTPSSPPPSSPPPSSPTPSSPPPSSPPPSSPTPSSPPPSSPPPSSPTVLLPGGISIDTVPSPTSQSATQPPTSPPLLPGAVAPPPPLAVASPSPPVAPLTTNPEGGPGGNGGDGTPTPSNNDNSAGSTSKTGNDDRVLSRTAVIGIALGAVGGCLLLVAVSVLIVARSKSHKRLRPVSPPGALSTGEVSSSGSIPPTPVGGRPSSGVAREAFVVTNPAYETPAERAAASRNRGTSVPMQESLAAEVPVSPRSTALAAGPTPNCPPELLGPLGSPLPPVGPLSTTHRMPHSSLPLTVTPAPMNTETALSRHGTDTLSSTDNGAAIAATAGGADIAGRSPSDALGGSSRSPAQLTASSGPSDTAMKYAPNLATSAADWDAGSPEAEQLVDTGPKGAISGRPCSPGAPVTAGAFTAGGDTQVESLSRGLDTSESIAPRPKSRSSTSSRPLSANAGIRAGADNLSGNPDEGGVQGDAMEQQKGAGSHRQVEEPPMMMLPGGLMEYSATASLLRSEVAALVLAGGEGGPAATENGSGSEGGTTPRARTPAGLQSDSMRRRELP</sequence>
<dbReference type="InterPro" id="IPR013783">
    <property type="entry name" value="Ig-like_fold"/>
</dbReference>
<organism evidence="15 16">
    <name type="scientific">Volvox africanus</name>
    <dbReference type="NCBI Taxonomy" id="51714"/>
    <lineage>
        <taxon>Eukaryota</taxon>
        <taxon>Viridiplantae</taxon>
        <taxon>Chlorophyta</taxon>
        <taxon>core chlorophytes</taxon>
        <taxon>Chlorophyceae</taxon>
        <taxon>CS clade</taxon>
        <taxon>Chlamydomonadales</taxon>
        <taxon>Volvocaceae</taxon>
        <taxon>Volvox</taxon>
    </lineage>
</organism>
<keyword evidence="9" id="KW-0966">Cell projection</keyword>
<dbReference type="SMART" id="SM00429">
    <property type="entry name" value="IPT"/>
    <property type="match status" value="6"/>
</dbReference>
<dbReference type="Pfam" id="PF01833">
    <property type="entry name" value="TIG"/>
    <property type="match status" value="7"/>
</dbReference>
<dbReference type="EMBL" id="BNCO01000015">
    <property type="protein sequence ID" value="GIL53441.1"/>
    <property type="molecule type" value="Genomic_DNA"/>
</dbReference>
<evidence type="ECO:0000259" key="14">
    <source>
        <dbReference type="PROSITE" id="PS51820"/>
    </source>
</evidence>
<dbReference type="Pfam" id="PF10162">
    <property type="entry name" value="G8"/>
    <property type="match status" value="2"/>
</dbReference>
<keyword evidence="11" id="KW-0812">Transmembrane</keyword>
<feature type="compositionally biased region" description="Polar residues" evidence="10">
    <location>
        <begin position="4365"/>
        <end position="4374"/>
    </location>
</feature>
<proteinExistence type="predicted"/>
<feature type="region of interest" description="Disordered" evidence="10">
    <location>
        <begin position="4103"/>
        <end position="4135"/>
    </location>
</feature>
<dbReference type="SUPFAM" id="SSF81296">
    <property type="entry name" value="E set domains"/>
    <property type="match status" value="6"/>
</dbReference>
<evidence type="ECO:0000256" key="2">
    <source>
        <dbReference type="ARBA" id="ARBA00004236"/>
    </source>
</evidence>
<evidence type="ECO:0000256" key="3">
    <source>
        <dbReference type="ARBA" id="ARBA00004316"/>
    </source>
</evidence>
<dbReference type="InterPro" id="IPR055401">
    <property type="entry name" value="CEMIP_beta-hel_dom"/>
</dbReference>
<dbReference type="Proteomes" id="UP000747399">
    <property type="component" value="Unassembled WGS sequence"/>
</dbReference>
<feature type="transmembrane region" description="Helical" evidence="11">
    <location>
        <begin position="4385"/>
        <end position="4409"/>
    </location>
</feature>
<dbReference type="PROSITE" id="PS51484">
    <property type="entry name" value="G8"/>
    <property type="match status" value="2"/>
</dbReference>
<evidence type="ECO:0000256" key="8">
    <source>
        <dbReference type="ARBA" id="ARBA00023180"/>
    </source>
</evidence>
<evidence type="ECO:0008006" key="17">
    <source>
        <dbReference type="Google" id="ProtNLM"/>
    </source>
</evidence>
<keyword evidence="4" id="KW-1003">Cell membrane</keyword>
<dbReference type="InterPro" id="IPR052387">
    <property type="entry name" value="Fibrocystin"/>
</dbReference>